<dbReference type="SMART" id="SM01410">
    <property type="entry name" value="DIM1"/>
    <property type="match status" value="1"/>
</dbReference>
<evidence type="ECO:0000256" key="1">
    <source>
        <dbReference type="ARBA" id="ARBA00004123"/>
    </source>
</evidence>
<dbReference type="CDD" id="cd02954">
    <property type="entry name" value="DIM1"/>
    <property type="match status" value="1"/>
</dbReference>
<dbReference type="SUPFAM" id="SSF52833">
    <property type="entry name" value="Thioredoxin-like"/>
    <property type="match status" value="1"/>
</dbReference>
<dbReference type="Pfam" id="PF02966">
    <property type="entry name" value="DIM1"/>
    <property type="match status" value="1"/>
</dbReference>
<dbReference type="GO" id="GO:0000398">
    <property type="term" value="P:mRNA splicing, via spliceosome"/>
    <property type="evidence" value="ECO:0007669"/>
    <property type="project" value="UniProtKB-UniRule"/>
</dbReference>
<accession>A0A1L9VF14</accession>
<dbReference type="OrthoDB" id="147752at2759"/>
<dbReference type="GO" id="GO:0046540">
    <property type="term" value="C:U4/U6 x U5 tri-snRNP complex"/>
    <property type="evidence" value="ECO:0007669"/>
    <property type="project" value="UniProtKB-UniRule"/>
</dbReference>
<dbReference type="RefSeq" id="XP_022399239.1">
    <property type="nucleotide sequence ID" value="XM_022548127.1"/>
</dbReference>
<dbReference type="EMBL" id="KV878902">
    <property type="protein sequence ID" value="OJJ82541.1"/>
    <property type="molecule type" value="Genomic_DNA"/>
</dbReference>
<dbReference type="GO" id="GO:0005682">
    <property type="term" value="C:U5 snRNP"/>
    <property type="evidence" value="ECO:0007669"/>
    <property type="project" value="UniProtKB-UniRule"/>
</dbReference>
<dbReference type="InterPro" id="IPR004123">
    <property type="entry name" value="Dim1"/>
</dbReference>
<comment type="function">
    <text evidence="6">Essential role in pre-mRNA splicing. Also essential for entry into mitosis (G2/M progression) as well as for chromosome segregation during mitosis.</text>
</comment>
<evidence type="ECO:0000313" key="8">
    <source>
        <dbReference type="Proteomes" id="UP000184300"/>
    </source>
</evidence>
<sequence>MGSVILPHLHSAWHVDQSILSEDDRLVIIRFGKDGHPDCLRQDDVLAKIAEKVKNFAVVYLCDIDEVPDFNSMYELYDPMTIMFFFRNKHMMCDFGTGNNNKLNWLLEDKQELIDIVETIYRGAKKGRGLVVSPKDYSTRYRY</sequence>
<name>A0A1L9VF14_ASPGL</name>
<dbReference type="GO" id="GO:0005681">
    <property type="term" value="C:spliceosomal complex"/>
    <property type="evidence" value="ECO:0007669"/>
    <property type="project" value="TreeGrafter"/>
</dbReference>
<proteinExistence type="inferred from homology"/>
<dbReference type="PANTHER" id="PTHR12052:SF5">
    <property type="entry name" value="THIOREDOXIN-LIKE PROTEIN 4A"/>
    <property type="match status" value="1"/>
</dbReference>
<dbReference type="PANTHER" id="PTHR12052">
    <property type="entry name" value="THIOREDOXIN-LIKE PROTEN 4A, 4B"/>
    <property type="match status" value="1"/>
</dbReference>
<evidence type="ECO:0000256" key="5">
    <source>
        <dbReference type="ARBA" id="ARBA00023242"/>
    </source>
</evidence>
<keyword evidence="4 6" id="KW-0508">mRNA splicing</keyword>
<dbReference type="AlphaFoldDB" id="A0A1L9VF14"/>
<evidence type="ECO:0000313" key="7">
    <source>
        <dbReference type="EMBL" id="OJJ82541.1"/>
    </source>
</evidence>
<evidence type="ECO:0000256" key="2">
    <source>
        <dbReference type="ARBA" id="ARBA00008241"/>
    </source>
</evidence>
<dbReference type="STRING" id="1160497.A0A1L9VF14"/>
<organism evidence="7 8">
    <name type="scientific">Aspergillus glaucus CBS 516.65</name>
    <dbReference type="NCBI Taxonomy" id="1160497"/>
    <lineage>
        <taxon>Eukaryota</taxon>
        <taxon>Fungi</taxon>
        <taxon>Dikarya</taxon>
        <taxon>Ascomycota</taxon>
        <taxon>Pezizomycotina</taxon>
        <taxon>Eurotiomycetes</taxon>
        <taxon>Eurotiomycetidae</taxon>
        <taxon>Eurotiales</taxon>
        <taxon>Aspergillaceae</taxon>
        <taxon>Aspergillus</taxon>
        <taxon>Aspergillus subgen. Aspergillus</taxon>
    </lineage>
</organism>
<evidence type="ECO:0000256" key="3">
    <source>
        <dbReference type="ARBA" id="ARBA00022664"/>
    </source>
</evidence>
<evidence type="ECO:0000256" key="6">
    <source>
        <dbReference type="PIRNR" id="PIRNR017199"/>
    </source>
</evidence>
<dbReference type="PIRSF" id="PIRSF017199">
    <property type="entry name" value="mRNA_splic_U5"/>
    <property type="match status" value="1"/>
</dbReference>
<protein>
    <recommendedName>
        <fullName evidence="6">Spliceosomal protein DIB1</fullName>
    </recommendedName>
</protein>
<dbReference type="FunFam" id="3.40.30.10:FF:000004">
    <property type="entry name" value="Spliceosomal protein DIB1"/>
    <property type="match status" value="1"/>
</dbReference>
<dbReference type="GeneID" id="34464388"/>
<keyword evidence="3 6" id="KW-0507">mRNA processing</keyword>
<dbReference type="Proteomes" id="UP000184300">
    <property type="component" value="Unassembled WGS sequence"/>
</dbReference>
<gene>
    <name evidence="7" type="ORF">ASPGLDRAFT_552764</name>
</gene>
<comment type="subcellular location">
    <subcellularLocation>
        <location evidence="1 6">Nucleus</location>
    </subcellularLocation>
</comment>
<reference evidence="8" key="1">
    <citation type="journal article" date="2017" name="Genome Biol.">
        <title>Comparative genomics reveals high biological diversity and specific adaptations in the industrially and medically important fungal genus Aspergillus.</title>
        <authorList>
            <person name="de Vries R.P."/>
            <person name="Riley R."/>
            <person name="Wiebenga A."/>
            <person name="Aguilar-Osorio G."/>
            <person name="Amillis S."/>
            <person name="Uchima C.A."/>
            <person name="Anderluh G."/>
            <person name="Asadollahi M."/>
            <person name="Askin M."/>
            <person name="Barry K."/>
            <person name="Battaglia E."/>
            <person name="Bayram O."/>
            <person name="Benocci T."/>
            <person name="Braus-Stromeyer S.A."/>
            <person name="Caldana C."/>
            <person name="Canovas D."/>
            <person name="Cerqueira G.C."/>
            <person name="Chen F."/>
            <person name="Chen W."/>
            <person name="Choi C."/>
            <person name="Clum A."/>
            <person name="Dos Santos R.A."/>
            <person name="Damasio A.R."/>
            <person name="Diallinas G."/>
            <person name="Emri T."/>
            <person name="Fekete E."/>
            <person name="Flipphi M."/>
            <person name="Freyberg S."/>
            <person name="Gallo A."/>
            <person name="Gournas C."/>
            <person name="Habgood R."/>
            <person name="Hainaut M."/>
            <person name="Harispe M.L."/>
            <person name="Henrissat B."/>
            <person name="Hilden K.S."/>
            <person name="Hope R."/>
            <person name="Hossain A."/>
            <person name="Karabika E."/>
            <person name="Karaffa L."/>
            <person name="Karanyi Z."/>
            <person name="Krasevec N."/>
            <person name="Kuo A."/>
            <person name="Kusch H."/>
            <person name="LaButti K."/>
            <person name="Lagendijk E.L."/>
            <person name="Lapidus A."/>
            <person name="Levasseur A."/>
            <person name="Lindquist E."/>
            <person name="Lipzen A."/>
            <person name="Logrieco A.F."/>
            <person name="MacCabe A."/>
            <person name="Maekelae M.R."/>
            <person name="Malavazi I."/>
            <person name="Melin P."/>
            <person name="Meyer V."/>
            <person name="Mielnichuk N."/>
            <person name="Miskei M."/>
            <person name="Molnar A.P."/>
            <person name="Mule G."/>
            <person name="Ngan C.Y."/>
            <person name="Orejas M."/>
            <person name="Orosz E."/>
            <person name="Ouedraogo J.P."/>
            <person name="Overkamp K.M."/>
            <person name="Park H.-S."/>
            <person name="Perrone G."/>
            <person name="Piumi F."/>
            <person name="Punt P.J."/>
            <person name="Ram A.F."/>
            <person name="Ramon A."/>
            <person name="Rauscher S."/>
            <person name="Record E."/>
            <person name="Riano-Pachon D.M."/>
            <person name="Robert V."/>
            <person name="Roehrig J."/>
            <person name="Ruller R."/>
            <person name="Salamov A."/>
            <person name="Salih N.S."/>
            <person name="Samson R.A."/>
            <person name="Sandor E."/>
            <person name="Sanguinetti M."/>
            <person name="Schuetze T."/>
            <person name="Sepcic K."/>
            <person name="Shelest E."/>
            <person name="Sherlock G."/>
            <person name="Sophianopoulou V."/>
            <person name="Squina F.M."/>
            <person name="Sun H."/>
            <person name="Susca A."/>
            <person name="Todd R.B."/>
            <person name="Tsang A."/>
            <person name="Unkles S.E."/>
            <person name="van de Wiele N."/>
            <person name="van Rossen-Uffink D."/>
            <person name="Oliveira J.V."/>
            <person name="Vesth T.C."/>
            <person name="Visser J."/>
            <person name="Yu J.-H."/>
            <person name="Zhou M."/>
            <person name="Andersen M.R."/>
            <person name="Archer D.B."/>
            <person name="Baker S.E."/>
            <person name="Benoit I."/>
            <person name="Brakhage A.A."/>
            <person name="Braus G.H."/>
            <person name="Fischer R."/>
            <person name="Frisvad J.C."/>
            <person name="Goldman G.H."/>
            <person name="Houbraken J."/>
            <person name="Oakley B."/>
            <person name="Pocsi I."/>
            <person name="Scazzocchio C."/>
            <person name="Seiboth B."/>
            <person name="vanKuyk P.A."/>
            <person name="Wortman J."/>
            <person name="Dyer P.S."/>
            <person name="Grigoriev I.V."/>
        </authorList>
    </citation>
    <scope>NUCLEOTIDE SEQUENCE [LARGE SCALE GENOMIC DNA]</scope>
    <source>
        <strain evidence="8">CBS 516.65</strain>
    </source>
</reference>
<dbReference type="Gene3D" id="3.40.30.10">
    <property type="entry name" value="Glutaredoxin"/>
    <property type="match status" value="1"/>
</dbReference>
<comment type="similarity">
    <text evidence="2 6">Belongs to the DIM1 family.</text>
</comment>
<dbReference type="VEuPathDB" id="FungiDB:ASPGLDRAFT_552764"/>
<evidence type="ECO:0000256" key="4">
    <source>
        <dbReference type="ARBA" id="ARBA00023187"/>
    </source>
</evidence>
<dbReference type="InterPro" id="IPR036249">
    <property type="entry name" value="Thioredoxin-like_sf"/>
</dbReference>
<keyword evidence="5 6" id="KW-0539">Nucleus</keyword>
<keyword evidence="8" id="KW-1185">Reference proteome</keyword>